<dbReference type="Pfam" id="PF25873">
    <property type="entry name" value="WHD_MalT"/>
    <property type="match status" value="1"/>
</dbReference>
<gene>
    <name evidence="5" type="ORF">GCU54_11495</name>
    <name evidence="6" type="ORF">GCU54_20520</name>
</gene>
<dbReference type="AlphaFoldDB" id="A0A6P0GM46"/>
<organism evidence="6 7">
    <name type="scientific">Geodermatophilus normandii</name>
    <dbReference type="NCBI Taxonomy" id="1137989"/>
    <lineage>
        <taxon>Bacteria</taxon>
        <taxon>Bacillati</taxon>
        <taxon>Actinomycetota</taxon>
        <taxon>Actinomycetes</taxon>
        <taxon>Geodermatophilales</taxon>
        <taxon>Geodermatophilaceae</taxon>
        <taxon>Geodermatophilus</taxon>
    </lineage>
</organism>
<dbReference type="PROSITE" id="PS50043">
    <property type="entry name" value="HTH_LUXR_2"/>
    <property type="match status" value="1"/>
</dbReference>
<evidence type="ECO:0000313" key="6">
    <source>
        <dbReference type="EMBL" id="NEM08360.1"/>
    </source>
</evidence>
<dbReference type="Pfam" id="PF00196">
    <property type="entry name" value="GerE"/>
    <property type="match status" value="1"/>
</dbReference>
<keyword evidence="2" id="KW-0238">DNA-binding</keyword>
<dbReference type="PANTHER" id="PTHR44688:SF16">
    <property type="entry name" value="DNA-BINDING TRANSCRIPTIONAL ACTIVATOR DEVR_DOSR"/>
    <property type="match status" value="1"/>
</dbReference>
<dbReference type="EMBL" id="JAAGWE010000038">
    <property type="protein sequence ID" value="NEM08360.1"/>
    <property type="molecule type" value="Genomic_DNA"/>
</dbReference>
<dbReference type="EMBL" id="JAAGWE010000018">
    <property type="protein sequence ID" value="NEM06636.1"/>
    <property type="molecule type" value="Genomic_DNA"/>
</dbReference>
<sequence>MVVGLSPLLSTKLHAPRRRRGVVERARLSERLNRGDEAVLTLISAPAGFGKTTLVTEWLAVAAPGRSVAWLSLDERDNDPVVFWTYLVSALQTAVDGVGNGALAVLDEPHAAMDEVLATLVNELDALPRDVVLVLDDYHVIATREVHDRLAFLLERLPPNVHLVIATRADPALPLARLRARGQLVEVRAADLRFTADEAAAYLNEAMGLALPPEHVAALDARTEGWIAALQLAALSMQGRDDLAAFIAGFAGDDRYIVDYLVEEVLQRQPEDVRDFLLSTAVLSRLSGPLCDVVVGRDGGAAMLEHLDRANLFLVPLDDRRHWYRYHHLFADVLHARLLAEQPERVPVLHRRASEWWARNEEPGEAIRHALAGGNPERAAELVELAMPAARQNRQESTLRHWLKQLPEHVLRDRPVLRAGYAGAILVHGEVQGVEEHLRDAERWLEAVGSREPTGAGADEAVVRAVRSQVAVYRAAQARLTGDLQGTMTHAGRVLDLAGDDEHLVRGSAAGLLGLAHWTSGDLDAAHRWWNESRAQLHRAGHHSDTLGVSIALADIDLARGRLRDARTTYEAGLATAARHNPQVLRGVADMHVGLSETFLERNELEAAREHLAVSDQLGDGAGLPQNRHRSRVAMARLRAAEGDPDSAVSLLDEAERLYVGDMFPDVRPIPAVRARMWVTQHRVGEALGWARERELSPDDALSYLREFEHATLARILLAQHEHSGDPTPLVQATGLLQRLVEAADAGQRRGSVIQLSVHLALARQAGGDLPAALASLDRALTLAAPEGYVRVFLDEGQAMASLLRTLETGSGTHAHAHVRRLLDADPAPDRGPLAQQRLIEPLSGRESEVLRLLGTDLDGPGIARELYLSLNTVRTHTRNVYAKLGVNSRRAAVRRAGELGLLPRRPQR</sequence>
<dbReference type="GO" id="GO:0003677">
    <property type="term" value="F:DNA binding"/>
    <property type="evidence" value="ECO:0007669"/>
    <property type="project" value="UniProtKB-KW"/>
</dbReference>
<evidence type="ECO:0000313" key="7">
    <source>
        <dbReference type="Proteomes" id="UP000471126"/>
    </source>
</evidence>
<dbReference type="InterPro" id="IPR041617">
    <property type="entry name" value="TPR_MalT"/>
</dbReference>
<feature type="domain" description="HTH luxR-type" evidence="4">
    <location>
        <begin position="836"/>
        <end position="901"/>
    </location>
</feature>
<proteinExistence type="predicted"/>
<dbReference type="Proteomes" id="UP000471126">
    <property type="component" value="Unassembled WGS sequence"/>
</dbReference>
<dbReference type="CDD" id="cd06170">
    <property type="entry name" value="LuxR_C_like"/>
    <property type="match status" value="1"/>
</dbReference>
<dbReference type="InterPro" id="IPR000792">
    <property type="entry name" value="Tscrpt_reg_LuxR_C"/>
</dbReference>
<dbReference type="PANTHER" id="PTHR44688">
    <property type="entry name" value="DNA-BINDING TRANSCRIPTIONAL ACTIVATOR DEVR_DOSR"/>
    <property type="match status" value="1"/>
</dbReference>
<dbReference type="InterPro" id="IPR036388">
    <property type="entry name" value="WH-like_DNA-bd_sf"/>
</dbReference>
<name>A0A6P0GM46_9ACTN</name>
<dbReference type="InterPro" id="IPR059106">
    <property type="entry name" value="WHD_MalT"/>
</dbReference>
<dbReference type="PRINTS" id="PR00038">
    <property type="entry name" value="HTHLUXR"/>
</dbReference>
<reference evidence="6 7" key="1">
    <citation type="submission" date="2019-12" db="EMBL/GenBank/DDBJ databases">
        <title>WGS of CPCC 203550 I12A-02606.</title>
        <authorList>
            <person name="Jiang Z."/>
        </authorList>
    </citation>
    <scope>NUCLEOTIDE SEQUENCE [LARGE SCALE GENOMIC DNA]</scope>
    <source>
        <strain evidence="6 7">I12A-02606</strain>
    </source>
</reference>
<dbReference type="SUPFAM" id="SSF48452">
    <property type="entry name" value="TPR-like"/>
    <property type="match status" value="1"/>
</dbReference>
<accession>A0A6P0GM46</accession>
<comment type="caution">
    <text evidence="6">The sequence shown here is derived from an EMBL/GenBank/DDBJ whole genome shotgun (WGS) entry which is preliminary data.</text>
</comment>
<evidence type="ECO:0000313" key="5">
    <source>
        <dbReference type="EMBL" id="NEM06636.1"/>
    </source>
</evidence>
<evidence type="ECO:0000256" key="2">
    <source>
        <dbReference type="ARBA" id="ARBA00023125"/>
    </source>
</evidence>
<dbReference type="Gene3D" id="1.10.10.10">
    <property type="entry name" value="Winged helix-like DNA-binding domain superfamily/Winged helix DNA-binding domain"/>
    <property type="match status" value="1"/>
</dbReference>
<evidence type="ECO:0000256" key="1">
    <source>
        <dbReference type="ARBA" id="ARBA00023015"/>
    </source>
</evidence>
<dbReference type="Pfam" id="PF17874">
    <property type="entry name" value="TPR_MalT"/>
    <property type="match status" value="1"/>
</dbReference>
<keyword evidence="1" id="KW-0805">Transcription regulation</keyword>
<protein>
    <submittedName>
        <fullName evidence="6">Helix-turn-helix transcriptional regulator</fullName>
    </submittedName>
</protein>
<dbReference type="SUPFAM" id="SSF52540">
    <property type="entry name" value="P-loop containing nucleoside triphosphate hydrolases"/>
    <property type="match status" value="1"/>
</dbReference>
<dbReference type="SUPFAM" id="SSF46894">
    <property type="entry name" value="C-terminal effector domain of the bipartite response regulators"/>
    <property type="match status" value="1"/>
</dbReference>
<dbReference type="InterPro" id="IPR027417">
    <property type="entry name" value="P-loop_NTPase"/>
</dbReference>
<dbReference type="InterPro" id="IPR016032">
    <property type="entry name" value="Sig_transdc_resp-reg_C-effctor"/>
</dbReference>
<keyword evidence="3" id="KW-0804">Transcription</keyword>
<dbReference type="Gene3D" id="1.25.40.10">
    <property type="entry name" value="Tetratricopeptide repeat domain"/>
    <property type="match status" value="1"/>
</dbReference>
<dbReference type="Gene3D" id="3.40.50.300">
    <property type="entry name" value="P-loop containing nucleotide triphosphate hydrolases"/>
    <property type="match status" value="1"/>
</dbReference>
<dbReference type="GO" id="GO:0006355">
    <property type="term" value="P:regulation of DNA-templated transcription"/>
    <property type="evidence" value="ECO:0007669"/>
    <property type="project" value="InterPro"/>
</dbReference>
<evidence type="ECO:0000259" key="4">
    <source>
        <dbReference type="PROSITE" id="PS50043"/>
    </source>
</evidence>
<evidence type="ECO:0000256" key="3">
    <source>
        <dbReference type="ARBA" id="ARBA00023163"/>
    </source>
</evidence>
<dbReference type="SMART" id="SM00421">
    <property type="entry name" value="HTH_LUXR"/>
    <property type="match status" value="1"/>
</dbReference>
<dbReference type="InterPro" id="IPR011990">
    <property type="entry name" value="TPR-like_helical_dom_sf"/>
</dbReference>